<reference evidence="1 2" key="1">
    <citation type="submission" date="2016-03" db="EMBL/GenBank/DDBJ databases">
        <title>Comparative genomics of the ectomycorrhizal sister species Rhizopogon vinicolor and Rhizopogon vesiculosus (Basidiomycota: Boletales) reveals a divergence of the mating type B locus.</title>
        <authorList>
            <person name="Mujic A.B."/>
            <person name="Kuo A."/>
            <person name="Tritt A."/>
            <person name="Lipzen A."/>
            <person name="Chen C."/>
            <person name="Johnson J."/>
            <person name="Sharma A."/>
            <person name="Barry K."/>
            <person name="Grigoriev I.V."/>
            <person name="Spatafora J.W."/>
        </authorList>
    </citation>
    <scope>NUCLEOTIDE SEQUENCE [LARGE SCALE GENOMIC DNA]</scope>
    <source>
        <strain evidence="1 2">AM-OR11-056</strain>
    </source>
</reference>
<organism evidence="1 2">
    <name type="scientific">Rhizopogon vesiculosus</name>
    <dbReference type="NCBI Taxonomy" id="180088"/>
    <lineage>
        <taxon>Eukaryota</taxon>
        <taxon>Fungi</taxon>
        <taxon>Dikarya</taxon>
        <taxon>Basidiomycota</taxon>
        <taxon>Agaricomycotina</taxon>
        <taxon>Agaricomycetes</taxon>
        <taxon>Agaricomycetidae</taxon>
        <taxon>Boletales</taxon>
        <taxon>Suillineae</taxon>
        <taxon>Rhizopogonaceae</taxon>
        <taxon>Rhizopogon</taxon>
    </lineage>
</organism>
<protein>
    <submittedName>
        <fullName evidence="1">Uncharacterized protein</fullName>
    </submittedName>
</protein>
<dbReference type="AlphaFoldDB" id="A0A1J8QBI8"/>
<name>A0A1J8QBI8_9AGAM</name>
<gene>
    <name evidence="1" type="ORF">AZE42_06208</name>
</gene>
<evidence type="ECO:0000313" key="1">
    <source>
        <dbReference type="EMBL" id="OJA18341.1"/>
    </source>
</evidence>
<dbReference type="EMBL" id="LVVM01001540">
    <property type="protein sequence ID" value="OJA18341.1"/>
    <property type="molecule type" value="Genomic_DNA"/>
</dbReference>
<proteinExistence type="predicted"/>
<accession>A0A1J8QBI8</accession>
<keyword evidence="2" id="KW-1185">Reference proteome</keyword>
<sequence>MLVYVEGQSVSFSQNLSVECLYVSSTFLHRPDLFGRTARLTLTVCDGFDSLTAEFPFVVQRGLLTDVVFGSDWCAYRRDSAVHHNVSLPLSDDASQAGSSMDVDATQAPLQIYVQETPRKFARFFIVCLLVGTAFLV</sequence>
<evidence type="ECO:0000313" key="2">
    <source>
        <dbReference type="Proteomes" id="UP000183567"/>
    </source>
</evidence>
<comment type="caution">
    <text evidence="1">The sequence shown here is derived from an EMBL/GenBank/DDBJ whole genome shotgun (WGS) entry which is preliminary data.</text>
</comment>
<dbReference type="OrthoDB" id="10475797at2759"/>
<dbReference type="Proteomes" id="UP000183567">
    <property type="component" value="Unassembled WGS sequence"/>
</dbReference>